<gene>
    <name evidence="12" type="ORF">IQ31_00052</name>
</gene>
<feature type="binding site" evidence="10">
    <location>
        <begin position="359"/>
        <end position="360"/>
    </location>
    <ligand>
        <name>GMP</name>
        <dbReference type="ChEBI" id="CHEBI:58115"/>
    </ligand>
</feature>
<dbReference type="GO" id="GO:0006281">
    <property type="term" value="P:DNA repair"/>
    <property type="evidence" value="ECO:0007669"/>
    <property type="project" value="TreeGrafter"/>
</dbReference>
<dbReference type="AlphaFoldDB" id="A0A562MZZ7"/>
<feature type="binding site" evidence="10">
    <location>
        <begin position="247"/>
        <end position="251"/>
    </location>
    <ligand>
        <name>GMP</name>
        <dbReference type="ChEBI" id="CHEBI:58115"/>
    </ligand>
</feature>
<protein>
    <recommendedName>
        <fullName evidence="1">3'-phosphate/5'-hydroxy nucleic acid ligase</fullName>
        <ecNumber evidence="1">6.5.1.8</ecNumber>
    </recommendedName>
</protein>
<evidence type="ECO:0000256" key="6">
    <source>
        <dbReference type="ARBA" id="ARBA00023134"/>
    </source>
</evidence>
<dbReference type="Proteomes" id="UP000315908">
    <property type="component" value="Unassembled WGS sequence"/>
</dbReference>
<feature type="active site" description="GMP-histidine intermediate" evidence="9">
    <location>
        <position position="415"/>
    </location>
</feature>
<keyword evidence="7 11" id="KW-0464">Manganese</keyword>
<feature type="binding site" evidence="11">
    <location>
        <position position="248"/>
    </location>
    <ligand>
        <name>Mn(2+)</name>
        <dbReference type="ChEBI" id="CHEBI:29035"/>
        <label>1</label>
    </ligand>
</feature>
<keyword evidence="4 10" id="KW-0547">Nucleotide-binding</keyword>
<evidence type="ECO:0000256" key="9">
    <source>
        <dbReference type="PIRSR" id="PIRSR601233-1"/>
    </source>
</evidence>
<proteinExistence type="predicted"/>
<keyword evidence="5" id="KW-0692">RNA repair</keyword>
<dbReference type="GO" id="GO:0170057">
    <property type="term" value="F:RNA ligase (GTP) activity"/>
    <property type="evidence" value="ECO:0007669"/>
    <property type="project" value="UniProtKB-EC"/>
</dbReference>
<name>A0A562MZZ7_9SPHI</name>
<evidence type="ECO:0000256" key="1">
    <source>
        <dbReference type="ARBA" id="ARBA00012726"/>
    </source>
</evidence>
<evidence type="ECO:0000256" key="4">
    <source>
        <dbReference type="ARBA" id="ARBA00022741"/>
    </source>
</evidence>
<comment type="catalytic activity">
    <reaction evidence="8">
        <text>a 3'-end 3'-phospho-ribonucleotide-RNA + a 5'-end dephospho-ribonucleoside-RNA + GTP = a ribonucleotidyl-ribonucleotide-RNA + GMP + diphosphate</text>
        <dbReference type="Rhea" id="RHEA:68076"/>
        <dbReference type="Rhea" id="RHEA-COMP:10463"/>
        <dbReference type="Rhea" id="RHEA-COMP:13936"/>
        <dbReference type="Rhea" id="RHEA-COMP:17355"/>
        <dbReference type="ChEBI" id="CHEBI:33019"/>
        <dbReference type="ChEBI" id="CHEBI:37565"/>
        <dbReference type="ChEBI" id="CHEBI:58115"/>
        <dbReference type="ChEBI" id="CHEBI:83062"/>
        <dbReference type="ChEBI" id="CHEBI:138284"/>
        <dbReference type="ChEBI" id="CHEBI:173118"/>
        <dbReference type="EC" id="6.5.1.8"/>
    </reaction>
</comment>
<dbReference type="InterPro" id="IPR001233">
    <property type="entry name" value="RtcB"/>
</dbReference>
<keyword evidence="2 12" id="KW-0436">Ligase</keyword>
<dbReference type="GO" id="GO:0006396">
    <property type="term" value="P:RNA processing"/>
    <property type="evidence" value="ECO:0007669"/>
    <property type="project" value="InterPro"/>
</dbReference>
<dbReference type="Gene3D" id="3.90.1860.10">
    <property type="entry name" value="tRNA-splicing ligase RtcB"/>
    <property type="match status" value="1"/>
</dbReference>
<feature type="binding site" evidence="11">
    <location>
        <position position="167"/>
    </location>
    <ligand>
        <name>Mn(2+)</name>
        <dbReference type="ChEBI" id="CHEBI:29035"/>
        <label>1</label>
    </ligand>
</feature>
<evidence type="ECO:0000256" key="10">
    <source>
        <dbReference type="PIRSR" id="PIRSR601233-2"/>
    </source>
</evidence>
<feature type="binding site" evidence="10">
    <location>
        <begin position="415"/>
        <end position="418"/>
    </location>
    <ligand>
        <name>GMP</name>
        <dbReference type="ChEBI" id="CHEBI:58115"/>
    </ligand>
</feature>
<evidence type="ECO:0000313" key="13">
    <source>
        <dbReference type="Proteomes" id="UP000315908"/>
    </source>
</evidence>
<organism evidence="12 13">
    <name type="scientific">Sphingobacterium siyangense</name>
    <dbReference type="NCBI Taxonomy" id="459529"/>
    <lineage>
        <taxon>Bacteria</taxon>
        <taxon>Pseudomonadati</taxon>
        <taxon>Bacteroidota</taxon>
        <taxon>Sphingobacteriia</taxon>
        <taxon>Sphingobacteriales</taxon>
        <taxon>Sphingobacteriaceae</taxon>
        <taxon>Sphingobacterium</taxon>
    </lineage>
</organism>
<evidence type="ECO:0000313" key="12">
    <source>
        <dbReference type="EMBL" id="TWI25487.1"/>
    </source>
</evidence>
<evidence type="ECO:0000256" key="5">
    <source>
        <dbReference type="ARBA" id="ARBA00022800"/>
    </source>
</evidence>
<accession>A0A562MZZ7</accession>
<keyword evidence="3 11" id="KW-0479">Metal-binding</keyword>
<evidence type="ECO:0000256" key="3">
    <source>
        <dbReference type="ARBA" id="ARBA00022723"/>
    </source>
</evidence>
<keyword evidence="6 10" id="KW-0342">GTP-binding</keyword>
<evidence type="ECO:0000256" key="11">
    <source>
        <dbReference type="PIRSR" id="PIRSR601233-3"/>
    </source>
</evidence>
<evidence type="ECO:0000256" key="2">
    <source>
        <dbReference type="ARBA" id="ARBA00022598"/>
    </source>
</evidence>
<dbReference type="InterPro" id="IPR052915">
    <property type="entry name" value="RtcB-like"/>
</dbReference>
<feature type="binding site" evidence="10">
    <location>
        <begin position="391"/>
        <end position="394"/>
    </location>
    <ligand>
        <name>GMP</name>
        <dbReference type="ChEBI" id="CHEBI:58115"/>
    </ligand>
</feature>
<dbReference type="SUPFAM" id="SSF103365">
    <property type="entry name" value="Hypothetical protein PH1602"/>
    <property type="match status" value="1"/>
</dbReference>
<sequence>MLLPALEKLYGCSIKKERKKMENKRINGNDLIALGYKENHSLGVALKINSKRHGFTRVEMLEKFKSVLEDPTGYSEDAVFGILAHAILGQEAVDKSLIALNETPAEYTIYGASEIETGAKVQMNIAMKLPVSVAGALMPDAHQGYGLPIGGVLATNNAVIPYGVGVDIGCRMALSIFDLPASFLEENLMTLKDIILRNSKFGAGNGYLRHERVDHAVLDNELFTENSFLSALKDKAWTQLGSSGGGNHFVEFGIVEFEERDEVLNIDSGAYLGLLTHSGSRGMGATIAAHYTKLAKSLCKLPYQAENLAYLDLDTHEGQEYWLAMNLAGDYASACHEVIHEKITLALGAELLAKVENHHNFAWKETWNGQEVIVHRKGATPAAKGVMGIIPGSMATPGFLVRGKGESNAIQSASHGAGRLMSRTQAIKTLSSHDLHSMLKDKGIMLLGAGMDEAPMAYKDIHTVMASQKDLVDVVAKFSPKIVRMADDGSRED</sequence>
<comment type="cofactor">
    <cofactor evidence="11">
        <name>Mn(2+)</name>
        <dbReference type="ChEBI" id="CHEBI:29035"/>
    </cofactor>
    <text evidence="11">Binds 2 manganese ions per subunit.</text>
</comment>
<dbReference type="InterPro" id="IPR036025">
    <property type="entry name" value="RtcB-like_sf"/>
</dbReference>
<dbReference type="PANTHER" id="PTHR43749">
    <property type="entry name" value="RNA-SPLICING LIGASE RTCB"/>
    <property type="match status" value="1"/>
</dbReference>
<dbReference type="GO" id="GO:0030145">
    <property type="term" value="F:manganese ion binding"/>
    <property type="evidence" value="ECO:0007669"/>
    <property type="project" value="TreeGrafter"/>
</dbReference>
<evidence type="ECO:0000256" key="7">
    <source>
        <dbReference type="ARBA" id="ARBA00023211"/>
    </source>
</evidence>
<reference evidence="12 13" key="1">
    <citation type="journal article" date="2015" name="Stand. Genomic Sci.">
        <title>Genomic Encyclopedia of Bacterial and Archaeal Type Strains, Phase III: the genomes of soil and plant-associated and newly described type strains.</title>
        <authorList>
            <person name="Whitman W.B."/>
            <person name="Woyke T."/>
            <person name="Klenk H.P."/>
            <person name="Zhou Y."/>
            <person name="Lilburn T.G."/>
            <person name="Beck B.J."/>
            <person name="De Vos P."/>
            <person name="Vandamme P."/>
            <person name="Eisen J.A."/>
            <person name="Garrity G."/>
            <person name="Hugenholtz P."/>
            <person name="Kyrpides N.C."/>
        </authorList>
    </citation>
    <scope>NUCLEOTIDE SEQUENCE [LARGE SCALE GENOMIC DNA]</scope>
    <source>
        <strain evidence="12 13">CGMCC 1.6855</strain>
    </source>
</reference>
<evidence type="ECO:0000256" key="8">
    <source>
        <dbReference type="ARBA" id="ARBA00047746"/>
    </source>
</evidence>
<dbReference type="GO" id="GO:0042245">
    <property type="term" value="P:RNA repair"/>
    <property type="evidence" value="ECO:0007669"/>
    <property type="project" value="UniProtKB-KW"/>
</dbReference>
<dbReference type="GO" id="GO:0005525">
    <property type="term" value="F:GTP binding"/>
    <property type="evidence" value="ECO:0007669"/>
    <property type="project" value="UniProtKB-KW"/>
</dbReference>
<dbReference type="Pfam" id="PF01139">
    <property type="entry name" value="RtcB"/>
    <property type="match status" value="1"/>
</dbReference>
<feature type="binding site" evidence="11">
    <location>
        <position position="277"/>
    </location>
    <ligand>
        <name>Mn(2+)</name>
        <dbReference type="ChEBI" id="CHEBI:29035"/>
        <label>2</label>
    </ligand>
</feature>
<dbReference type="EC" id="6.5.1.8" evidence="1"/>
<dbReference type="PANTHER" id="PTHR43749:SF2">
    <property type="entry name" value="RNA-SPLICING LIGASE RTCB"/>
    <property type="match status" value="1"/>
</dbReference>
<dbReference type="GO" id="GO:0003909">
    <property type="term" value="F:DNA ligase activity"/>
    <property type="evidence" value="ECO:0007669"/>
    <property type="project" value="TreeGrafter"/>
</dbReference>
<feature type="binding site" evidence="11">
    <location>
        <position position="359"/>
    </location>
    <ligand>
        <name>Mn(2+)</name>
        <dbReference type="ChEBI" id="CHEBI:29035"/>
        <label>2</label>
    </ligand>
</feature>
<dbReference type="EMBL" id="VLKR01000001">
    <property type="protein sequence ID" value="TWI25487.1"/>
    <property type="molecule type" value="Genomic_DNA"/>
</dbReference>
<comment type="caution">
    <text evidence="12">The sequence shown here is derived from an EMBL/GenBank/DDBJ whole genome shotgun (WGS) entry which is preliminary data.</text>
</comment>